<dbReference type="Proteomes" id="UP001356427">
    <property type="component" value="Unassembled WGS sequence"/>
</dbReference>
<proteinExistence type="predicted"/>
<organism evidence="2 3">
    <name type="scientific">Coregonus suidteri</name>
    <dbReference type="NCBI Taxonomy" id="861788"/>
    <lineage>
        <taxon>Eukaryota</taxon>
        <taxon>Metazoa</taxon>
        <taxon>Chordata</taxon>
        <taxon>Craniata</taxon>
        <taxon>Vertebrata</taxon>
        <taxon>Euteleostomi</taxon>
        <taxon>Actinopterygii</taxon>
        <taxon>Neopterygii</taxon>
        <taxon>Teleostei</taxon>
        <taxon>Protacanthopterygii</taxon>
        <taxon>Salmoniformes</taxon>
        <taxon>Salmonidae</taxon>
        <taxon>Coregoninae</taxon>
        <taxon>Coregonus</taxon>
    </lineage>
</organism>
<feature type="region of interest" description="Disordered" evidence="1">
    <location>
        <begin position="65"/>
        <end position="88"/>
    </location>
</feature>
<comment type="caution">
    <text evidence="2">The sequence shown here is derived from an EMBL/GenBank/DDBJ whole genome shotgun (WGS) entry which is preliminary data.</text>
</comment>
<feature type="compositionally biased region" description="Low complexity" evidence="1">
    <location>
        <begin position="66"/>
        <end position="75"/>
    </location>
</feature>
<evidence type="ECO:0000256" key="1">
    <source>
        <dbReference type="SAM" id="MobiDB-lite"/>
    </source>
</evidence>
<feature type="region of interest" description="Disordered" evidence="1">
    <location>
        <begin position="1"/>
        <end position="24"/>
    </location>
</feature>
<keyword evidence="3" id="KW-1185">Reference proteome</keyword>
<gene>
    <name evidence="2" type="ORF">J4Q44_G00136200</name>
</gene>
<reference evidence="2 3" key="1">
    <citation type="submission" date="2021-04" db="EMBL/GenBank/DDBJ databases">
        <authorList>
            <person name="De Guttry C."/>
            <person name="Zahm M."/>
            <person name="Klopp C."/>
            <person name="Cabau C."/>
            <person name="Louis A."/>
            <person name="Berthelot C."/>
            <person name="Parey E."/>
            <person name="Roest Crollius H."/>
            <person name="Montfort J."/>
            <person name="Robinson-Rechavi M."/>
            <person name="Bucao C."/>
            <person name="Bouchez O."/>
            <person name="Gislard M."/>
            <person name="Lluch J."/>
            <person name="Milhes M."/>
            <person name="Lampietro C."/>
            <person name="Lopez Roques C."/>
            <person name="Donnadieu C."/>
            <person name="Braasch I."/>
            <person name="Desvignes T."/>
            <person name="Postlethwait J."/>
            <person name="Bobe J."/>
            <person name="Wedekind C."/>
            <person name="Guiguen Y."/>
        </authorList>
    </citation>
    <scope>NUCLEOTIDE SEQUENCE [LARGE SCALE GENOMIC DNA]</scope>
    <source>
        <strain evidence="2">Cs_M1</strain>
        <tissue evidence="2">Blood</tissue>
    </source>
</reference>
<protein>
    <submittedName>
        <fullName evidence="2">Uncharacterized protein</fullName>
    </submittedName>
</protein>
<accession>A0AAN8MEC7</accession>
<evidence type="ECO:0000313" key="3">
    <source>
        <dbReference type="Proteomes" id="UP001356427"/>
    </source>
</evidence>
<dbReference type="EMBL" id="JAGTTL010000011">
    <property type="protein sequence ID" value="KAK6316096.1"/>
    <property type="molecule type" value="Genomic_DNA"/>
</dbReference>
<evidence type="ECO:0000313" key="2">
    <source>
        <dbReference type="EMBL" id="KAK6316096.1"/>
    </source>
</evidence>
<sequence length="88" mass="9721">MQKTFGRQGKEISPDDTENEDPTKIVKIETDKIIAEAERKSVAVELLNLYKTTFLSHTEEAHKVSRSLCSSPSSSKKIHVGCTSQTGV</sequence>
<name>A0AAN8MEC7_9TELE</name>
<dbReference type="AlphaFoldDB" id="A0AAN8MEC7"/>